<gene>
    <name evidence="2" type="ORF">GCM10010347_42290</name>
</gene>
<sequence length="120" mass="12247">MSGLAHLFGHQDPEVRAPAAFDPTGRAPVEPQAGPDEHVRRAAAADPPTGTKSSTSGGRAGTRGAGLLPAAARDDLVAALGRVMAPFEMFTDPPWRGMWDSWASAGAGPRVVSCGRSSAG</sequence>
<reference evidence="3" key="1">
    <citation type="journal article" date="2019" name="Int. J. Syst. Evol. Microbiol.">
        <title>The Global Catalogue of Microorganisms (GCM) 10K type strain sequencing project: providing services to taxonomists for standard genome sequencing and annotation.</title>
        <authorList>
            <consortium name="The Broad Institute Genomics Platform"/>
            <consortium name="The Broad Institute Genome Sequencing Center for Infectious Disease"/>
            <person name="Wu L."/>
            <person name="Ma J."/>
        </authorList>
    </citation>
    <scope>NUCLEOTIDE SEQUENCE [LARGE SCALE GENOMIC DNA]</scope>
    <source>
        <strain evidence="3">JCM 4738</strain>
    </source>
</reference>
<accession>A0ABQ3EYV8</accession>
<organism evidence="2 3">
    <name type="scientific">Streptomyces cirratus</name>
    <dbReference type="NCBI Taxonomy" id="68187"/>
    <lineage>
        <taxon>Bacteria</taxon>
        <taxon>Bacillati</taxon>
        <taxon>Actinomycetota</taxon>
        <taxon>Actinomycetes</taxon>
        <taxon>Kitasatosporales</taxon>
        <taxon>Streptomycetaceae</taxon>
        <taxon>Streptomyces</taxon>
    </lineage>
</organism>
<evidence type="ECO:0000313" key="3">
    <source>
        <dbReference type="Proteomes" id="UP000642673"/>
    </source>
</evidence>
<proteinExistence type="predicted"/>
<comment type="caution">
    <text evidence="2">The sequence shown here is derived from an EMBL/GenBank/DDBJ whole genome shotgun (WGS) entry which is preliminary data.</text>
</comment>
<name>A0ABQ3EYV8_9ACTN</name>
<dbReference type="EMBL" id="BMVP01000008">
    <property type="protein sequence ID" value="GHB67733.1"/>
    <property type="molecule type" value="Genomic_DNA"/>
</dbReference>
<keyword evidence="3" id="KW-1185">Reference proteome</keyword>
<feature type="region of interest" description="Disordered" evidence="1">
    <location>
        <begin position="1"/>
        <end position="66"/>
    </location>
</feature>
<evidence type="ECO:0000256" key="1">
    <source>
        <dbReference type="SAM" id="MobiDB-lite"/>
    </source>
</evidence>
<protein>
    <submittedName>
        <fullName evidence="2">Uncharacterized protein</fullName>
    </submittedName>
</protein>
<dbReference type="Proteomes" id="UP000642673">
    <property type="component" value="Unassembled WGS sequence"/>
</dbReference>
<feature type="compositionally biased region" description="Low complexity" evidence="1">
    <location>
        <begin position="46"/>
        <end position="57"/>
    </location>
</feature>
<evidence type="ECO:0000313" key="2">
    <source>
        <dbReference type="EMBL" id="GHB67733.1"/>
    </source>
</evidence>